<evidence type="ECO:0000256" key="2">
    <source>
        <dbReference type="ARBA" id="ARBA00004694"/>
    </source>
</evidence>
<dbReference type="CDD" id="cd04824">
    <property type="entry name" value="eu_ALAD_PBGS_cysteine_rich"/>
    <property type="match status" value="1"/>
</dbReference>
<dbReference type="GO" id="GO:0005829">
    <property type="term" value="C:cytosol"/>
    <property type="evidence" value="ECO:0007669"/>
    <property type="project" value="TreeGrafter"/>
</dbReference>
<feature type="binding site" evidence="15">
    <location>
        <position position="278"/>
    </location>
    <ligand>
        <name>5-aminolevulinate</name>
        <dbReference type="ChEBI" id="CHEBI:356416"/>
        <label>2</label>
    </ligand>
</feature>
<keyword evidence="8 16" id="KW-0862">Zinc</keyword>
<dbReference type="PROSITE" id="PS00169">
    <property type="entry name" value="D_ALA_DEHYDRATASE"/>
    <property type="match status" value="1"/>
</dbReference>
<dbReference type="EMBL" id="BLAL01000356">
    <property type="protein sequence ID" value="GET04363.1"/>
    <property type="molecule type" value="Genomic_DNA"/>
</dbReference>
<gene>
    <name evidence="20" type="ORF">RCL2_003066500</name>
    <name evidence="19" type="ORF">RclHR1_04890008</name>
</gene>
<accession>A0A2Z6SCX1</accession>
<evidence type="ECO:0000256" key="17">
    <source>
        <dbReference type="RuleBase" id="RU000515"/>
    </source>
</evidence>
<keyword evidence="21" id="KW-1185">Reference proteome</keyword>
<keyword evidence="9" id="KW-0350">Heme biosynthesis</keyword>
<evidence type="ECO:0000256" key="16">
    <source>
        <dbReference type="PIRSR" id="PIRSR001415-3"/>
    </source>
</evidence>
<feature type="binding site" evidence="15">
    <location>
        <position position="208"/>
    </location>
    <ligand>
        <name>5-aminolevulinate</name>
        <dbReference type="ChEBI" id="CHEBI:356416"/>
        <label>1</label>
    </ligand>
</feature>
<feature type="binding site" evidence="15">
    <location>
        <position position="220"/>
    </location>
    <ligand>
        <name>5-aminolevulinate</name>
        <dbReference type="ChEBI" id="CHEBI:356416"/>
        <label>1</label>
    </ligand>
</feature>
<dbReference type="GO" id="GO:0008270">
    <property type="term" value="F:zinc ion binding"/>
    <property type="evidence" value="ECO:0007669"/>
    <property type="project" value="TreeGrafter"/>
</dbReference>
<comment type="function">
    <text evidence="12">Catalyzes an early step in the biosynthesis of tetrapyrroles. Binds two molecules of 5-aminolevulinate per subunit, each at a distinct site, and catalyzes their condensation to form porphobilinogen.</text>
</comment>
<dbReference type="InterPro" id="IPR030656">
    <property type="entry name" value="ALAD_AS"/>
</dbReference>
<comment type="subunit">
    <text evidence="4 17">Homooctamer.</text>
</comment>
<evidence type="ECO:0000256" key="14">
    <source>
        <dbReference type="PIRSR" id="PIRSR001415-1"/>
    </source>
</evidence>
<dbReference type="OrthoDB" id="1530at2759"/>
<dbReference type="InterPro" id="IPR013785">
    <property type="entry name" value="Aldolase_TIM"/>
</dbReference>
<evidence type="ECO:0000313" key="19">
    <source>
        <dbReference type="EMBL" id="GBC02897.1"/>
    </source>
</evidence>
<dbReference type="FunFam" id="3.20.20.70:FF:000048">
    <property type="entry name" value="Delta-aminolevulinic acid dehydratase"/>
    <property type="match status" value="1"/>
</dbReference>
<evidence type="ECO:0000256" key="15">
    <source>
        <dbReference type="PIRSR" id="PIRSR001415-2"/>
    </source>
</evidence>
<comment type="cofactor">
    <cofactor evidence="1">
        <name>Zn(2+)</name>
        <dbReference type="ChEBI" id="CHEBI:29105"/>
    </cofactor>
</comment>
<evidence type="ECO:0000256" key="7">
    <source>
        <dbReference type="ARBA" id="ARBA00022723"/>
    </source>
</evidence>
<dbReference type="InterPro" id="IPR001731">
    <property type="entry name" value="ALAD"/>
</dbReference>
<dbReference type="GO" id="GO:0004655">
    <property type="term" value="F:porphobilinogen synthase activity"/>
    <property type="evidence" value="ECO:0007669"/>
    <property type="project" value="UniProtKB-EC"/>
</dbReference>
<dbReference type="NCBIfam" id="NF006762">
    <property type="entry name" value="PRK09283.1"/>
    <property type="match status" value="1"/>
</dbReference>
<evidence type="ECO:0000256" key="13">
    <source>
        <dbReference type="ARBA" id="ARBA00047651"/>
    </source>
</evidence>
<dbReference type="PANTHER" id="PTHR11458">
    <property type="entry name" value="DELTA-AMINOLEVULINIC ACID DEHYDRATASE"/>
    <property type="match status" value="1"/>
</dbReference>
<evidence type="ECO:0000256" key="4">
    <source>
        <dbReference type="ARBA" id="ARBA00011823"/>
    </source>
</evidence>
<dbReference type="EC" id="4.2.1.24" evidence="5 17"/>
<feature type="binding site" evidence="16">
    <location>
        <position position="121"/>
    </location>
    <ligand>
        <name>Zn(2+)</name>
        <dbReference type="ChEBI" id="CHEBI:29105"/>
        <note>catalytic</note>
    </ligand>
</feature>
<protein>
    <recommendedName>
        <fullName evidence="6 17">Delta-aminolevulinic acid dehydratase</fullName>
        <ecNumber evidence="5 17">4.2.1.24</ecNumber>
    </recommendedName>
</protein>
<sequence>MSLLSSFLQGGYNHPVSRQWHSERILRKSSLMYPIFIIDKPDSEEEISSLPGQKRWGIDKLEGFLKPLVEKGLSSVLLFGVPTCEKDPLGSGADDPSGPVILAIKLIRSKFPQLFIACDVCLCEYTSHGHCGHLNDDGTINNEESVKRIAEVAINYAKAGAHCVAPSDMMDGRIGAIKNLIIQEGLTNKVNLMSYSAKFSSIFYGPFRDIANSAPSFGDRKCYQLPPNARGLARRAIRRDLTEGADIIMVKPGMPYLDILRDAKEISPDVPIAVYQVSGEFAMIWRSAEAKVFDLRAAVFESMEGFLRAGANLIITYYTPQLLEWLET</sequence>
<reference evidence="19 21" key="1">
    <citation type="submission" date="2017-11" db="EMBL/GenBank/DDBJ databases">
        <title>The genome of Rhizophagus clarus HR1 reveals common genetic basis of auxotrophy among arbuscular mycorrhizal fungi.</title>
        <authorList>
            <person name="Kobayashi Y."/>
        </authorList>
    </citation>
    <scope>NUCLEOTIDE SEQUENCE [LARGE SCALE GENOMIC DNA]</scope>
    <source>
        <strain evidence="19 21">HR1</strain>
    </source>
</reference>
<dbReference type="Proteomes" id="UP000247702">
    <property type="component" value="Unassembled WGS sequence"/>
</dbReference>
<keyword evidence="7 16" id="KW-0479">Metal-binding</keyword>
<feature type="binding site" evidence="16">
    <location>
        <position position="131"/>
    </location>
    <ligand>
        <name>Zn(2+)</name>
        <dbReference type="ChEBI" id="CHEBI:29105"/>
        <note>catalytic</note>
    </ligand>
</feature>
<evidence type="ECO:0000256" key="6">
    <source>
        <dbReference type="ARBA" id="ARBA00020771"/>
    </source>
</evidence>
<evidence type="ECO:0000256" key="8">
    <source>
        <dbReference type="ARBA" id="ARBA00022833"/>
    </source>
</evidence>
<feature type="active site" description="Schiff-base intermediate with substrate" evidence="14">
    <location>
        <position position="251"/>
    </location>
</feature>
<comment type="similarity">
    <text evidence="3 18">Belongs to the ALAD family.</text>
</comment>
<evidence type="ECO:0000256" key="18">
    <source>
        <dbReference type="RuleBase" id="RU004161"/>
    </source>
</evidence>
<keyword evidence="11 17" id="KW-0627">Porphyrin biosynthesis</keyword>
<dbReference type="Pfam" id="PF00490">
    <property type="entry name" value="ALAD"/>
    <property type="match status" value="1"/>
</dbReference>
<dbReference type="SMART" id="SM01004">
    <property type="entry name" value="ALAD"/>
    <property type="match status" value="1"/>
</dbReference>
<proteinExistence type="inferred from homology"/>
<evidence type="ECO:0000313" key="21">
    <source>
        <dbReference type="Proteomes" id="UP000247702"/>
    </source>
</evidence>
<dbReference type="GO" id="GO:0006782">
    <property type="term" value="P:protoporphyrinogen IX biosynthetic process"/>
    <property type="evidence" value="ECO:0007669"/>
    <property type="project" value="UniProtKB-UniPathway"/>
</dbReference>
<evidence type="ECO:0000256" key="3">
    <source>
        <dbReference type="ARBA" id="ARBA00008055"/>
    </source>
</evidence>
<evidence type="ECO:0000256" key="10">
    <source>
        <dbReference type="ARBA" id="ARBA00023239"/>
    </source>
</evidence>
<dbReference type="AlphaFoldDB" id="A0A2Z6SCX1"/>
<dbReference type="SUPFAM" id="SSF51569">
    <property type="entry name" value="Aldolase"/>
    <property type="match status" value="1"/>
</dbReference>
<name>A0A2Z6SCX1_9GLOM</name>
<feature type="binding site" evidence="15">
    <location>
        <position position="317"/>
    </location>
    <ligand>
        <name>5-aminolevulinate</name>
        <dbReference type="ChEBI" id="CHEBI:356416"/>
        <label>2</label>
    </ligand>
</feature>
<comment type="pathway">
    <text evidence="2">Porphyrin-containing compound metabolism; protoporphyrin-IX biosynthesis; coproporphyrinogen-III from 5-aminolevulinate: step 1/4.</text>
</comment>
<dbReference type="UniPathway" id="UPA00251">
    <property type="reaction ID" value="UER00318"/>
</dbReference>
<evidence type="ECO:0000256" key="12">
    <source>
        <dbReference type="ARBA" id="ARBA00025628"/>
    </source>
</evidence>
<dbReference type="EMBL" id="BEXD01003858">
    <property type="protein sequence ID" value="GBC02897.1"/>
    <property type="molecule type" value="Genomic_DNA"/>
</dbReference>
<evidence type="ECO:0000313" key="20">
    <source>
        <dbReference type="EMBL" id="GET04363.1"/>
    </source>
</evidence>
<evidence type="ECO:0000256" key="11">
    <source>
        <dbReference type="ARBA" id="ARBA00023244"/>
    </source>
</evidence>
<dbReference type="PANTHER" id="PTHR11458:SF0">
    <property type="entry name" value="DELTA-AMINOLEVULINIC ACID DEHYDRATASE"/>
    <property type="match status" value="1"/>
</dbReference>
<evidence type="ECO:0000256" key="1">
    <source>
        <dbReference type="ARBA" id="ARBA00001947"/>
    </source>
</evidence>
<reference evidence="20" key="2">
    <citation type="submission" date="2019-10" db="EMBL/GenBank/DDBJ databases">
        <title>Conservation and host-specific expression of non-tandemly repeated heterogenous ribosome RNA gene in arbuscular mycorrhizal fungi.</title>
        <authorList>
            <person name="Maeda T."/>
            <person name="Kobayashi Y."/>
            <person name="Nakagawa T."/>
            <person name="Ezawa T."/>
            <person name="Yamaguchi K."/>
            <person name="Bino T."/>
            <person name="Nishimoto Y."/>
            <person name="Shigenobu S."/>
            <person name="Kawaguchi M."/>
        </authorList>
    </citation>
    <scope>NUCLEOTIDE SEQUENCE</scope>
    <source>
        <strain evidence="20">HR1</strain>
    </source>
</reference>
<comment type="caution">
    <text evidence="19">The sequence shown here is derived from an EMBL/GenBank/DDBJ whole genome shotgun (WGS) entry which is preliminary data.</text>
</comment>
<dbReference type="Proteomes" id="UP000615446">
    <property type="component" value="Unassembled WGS sequence"/>
</dbReference>
<evidence type="ECO:0000256" key="9">
    <source>
        <dbReference type="ARBA" id="ARBA00023133"/>
    </source>
</evidence>
<dbReference type="STRING" id="94130.A0A2Z6SCX1"/>
<comment type="catalytic activity">
    <reaction evidence="13 17">
        <text>2 5-aminolevulinate = porphobilinogen + 2 H2O + H(+)</text>
        <dbReference type="Rhea" id="RHEA:24064"/>
        <dbReference type="ChEBI" id="CHEBI:15377"/>
        <dbReference type="ChEBI" id="CHEBI:15378"/>
        <dbReference type="ChEBI" id="CHEBI:58126"/>
        <dbReference type="ChEBI" id="CHEBI:356416"/>
        <dbReference type="EC" id="4.2.1.24"/>
    </reaction>
</comment>
<feature type="binding site" evidence="16">
    <location>
        <position position="123"/>
    </location>
    <ligand>
        <name>Zn(2+)</name>
        <dbReference type="ChEBI" id="CHEBI:29105"/>
        <note>catalytic</note>
    </ligand>
</feature>
<organism evidence="19 21">
    <name type="scientific">Rhizophagus clarus</name>
    <dbReference type="NCBI Taxonomy" id="94130"/>
    <lineage>
        <taxon>Eukaryota</taxon>
        <taxon>Fungi</taxon>
        <taxon>Fungi incertae sedis</taxon>
        <taxon>Mucoromycota</taxon>
        <taxon>Glomeromycotina</taxon>
        <taxon>Glomeromycetes</taxon>
        <taxon>Glomerales</taxon>
        <taxon>Glomeraceae</taxon>
        <taxon>Rhizophagus</taxon>
    </lineage>
</organism>
<evidence type="ECO:0000256" key="5">
    <source>
        <dbReference type="ARBA" id="ARBA00012053"/>
    </source>
</evidence>
<keyword evidence="10 17" id="KW-0456">Lyase</keyword>
<feature type="active site" description="Schiff-base intermediate with substrate" evidence="14">
    <location>
        <position position="198"/>
    </location>
</feature>
<dbReference type="PIRSF" id="PIRSF001415">
    <property type="entry name" value="Porphbilin_synth"/>
    <property type="match status" value="1"/>
</dbReference>
<dbReference type="PRINTS" id="PR00144">
    <property type="entry name" value="DALDHYDRTASE"/>
</dbReference>
<dbReference type="Gene3D" id="3.20.20.70">
    <property type="entry name" value="Aldolase class I"/>
    <property type="match status" value="1"/>
</dbReference>